<evidence type="ECO:0000259" key="1">
    <source>
        <dbReference type="Pfam" id="PF24732"/>
    </source>
</evidence>
<evidence type="ECO:0000313" key="3">
    <source>
        <dbReference type="Proteomes" id="UP000183940"/>
    </source>
</evidence>
<dbReference type="InterPro" id="IPR035093">
    <property type="entry name" value="RelE/ParE_toxin_dom_sf"/>
</dbReference>
<dbReference type="Gene3D" id="3.30.2310.20">
    <property type="entry name" value="RelE-like"/>
    <property type="match status" value="1"/>
</dbReference>
<organism evidence="2 3">
    <name type="scientific">Roseofilum reptotaenium AO1-A</name>
    <dbReference type="NCBI Taxonomy" id="1925591"/>
    <lineage>
        <taxon>Bacteria</taxon>
        <taxon>Bacillati</taxon>
        <taxon>Cyanobacteriota</taxon>
        <taxon>Cyanophyceae</taxon>
        <taxon>Desertifilales</taxon>
        <taxon>Desertifilaceae</taxon>
        <taxon>Roseofilum</taxon>
    </lineage>
</organism>
<proteinExistence type="predicted"/>
<accession>A0A1L9QN87</accession>
<feature type="domain" description="ParE-like toxin" evidence="1">
    <location>
        <begin position="19"/>
        <end position="84"/>
    </location>
</feature>
<protein>
    <recommendedName>
        <fullName evidence="1">ParE-like toxin domain-containing protein</fullName>
    </recommendedName>
</protein>
<sequence length="87" mass="10828">MKSEVLPSFWQQYRQLNQEVRERARKAYRLWSENPFHLSLHFKCINPEEEIWSVRVTRNYRALGFKDQDTVTWFWIGNHDNYERFFG</sequence>
<dbReference type="SUPFAM" id="SSF143011">
    <property type="entry name" value="RelE-like"/>
    <property type="match status" value="1"/>
</dbReference>
<dbReference type="EMBL" id="MLAW01000039">
    <property type="protein sequence ID" value="OJJ24047.1"/>
    <property type="molecule type" value="Genomic_DNA"/>
</dbReference>
<dbReference type="Pfam" id="PF24732">
    <property type="entry name" value="ParE_like"/>
    <property type="match status" value="1"/>
</dbReference>
<dbReference type="STRING" id="1925591.BI308_18865"/>
<comment type="caution">
    <text evidence="2">The sequence shown here is derived from an EMBL/GenBank/DDBJ whole genome shotgun (WGS) entry which is preliminary data.</text>
</comment>
<keyword evidence="3" id="KW-1185">Reference proteome</keyword>
<dbReference type="Proteomes" id="UP000183940">
    <property type="component" value="Unassembled WGS sequence"/>
</dbReference>
<name>A0A1L9QN87_9CYAN</name>
<reference evidence="2" key="1">
    <citation type="submission" date="2016-10" db="EMBL/GenBank/DDBJ databases">
        <title>CRISPR-Cas defence system in Roseofilum reptotaenium: evidence of a bacteriophage-cyanobacterium arms race in the coral black band disease.</title>
        <authorList>
            <person name="Buerger P."/>
            <person name="Wood-Charlson E.M."/>
            <person name="Weynberg K.D."/>
            <person name="Willis B."/>
            <person name="Van Oppen M.J."/>
        </authorList>
    </citation>
    <scope>NUCLEOTIDE SEQUENCE [LARGE SCALE GENOMIC DNA]</scope>
    <source>
        <strain evidence="2">AO1-A</strain>
    </source>
</reference>
<evidence type="ECO:0000313" key="2">
    <source>
        <dbReference type="EMBL" id="OJJ24047.1"/>
    </source>
</evidence>
<dbReference type="AlphaFoldDB" id="A0A1L9QN87"/>
<dbReference type="InterPro" id="IPR056925">
    <property type="entry name" value="ParE-like"/>
</dbReference>
<gene>
    <name evidence="2" type="ORF">BI308_18865</name>
</gene>